<dbReference type="Pfam" id="PF00072">
    <property type="entry name" value="Response_reg"/>
    <property type="match status" value="1"/>
</dbReference>
<dbReference type="RefSeq" id="WP_165053392.1">
    <property type="nucleotide sequence ID" value="NZ_JAALFE010000027.1"/>
</dbReference>
<dbReference type="GO" id="GO:0006355">
    <property type="term" value="P:regulation of DNA-templated transcription"/>
    <property type="evidence" value="ECO:0007669"/>
    <property type="project" value="InterPro"/>
</dbReference>
<protein>
    <submittedName>
        <fullName evidence="6">Response regulator transcription factor</fullName>
    </submittedName>
</protein>
<evidence type="ECO:0000313" key="7">
    <source>
        <dbReference type="Proteomes" id="UP000474758"/>
    </source>
</evidence>
<dbReference type="SUPFAM" id="SSF46894">
    <property type="entry name" value="C-terminal effector domain of the bipartite response regulators"/>
    <property type="match status" value="1"/>
</dbReference>
<proteinExistence type="predicted"/>
<dbReference type="PANTHER" id="PTHR43214">
    <property type="entry name" value="TWO-COMPONENT RESPONSE REGULATOR"/>
    <property type="match status" value="1"/>
</dbReference>
<dbReference type="AlphaFoldDB" id="A0A6M1UAN7"/>
<dbReference type="PROSITE" id="PS50110">
    <property type="entry name" value="RESPONSE_REGULATORY"/>
    <property type="match status" value="1"/>
</dbReference>
<keyword evidence="7" id="KW-1185">Reference proteome</keyword>
<dbReference type="CDD" id="cd17535">
    <property type="entry name" value="REC_NarL-like"/>
    <property type="match status" value="1"/>
</dbReference>
<feature type="domain" description="HTH luxR-type" evidence="4">
    <location>
        <begin position="146"/>
        <end position="211"/>
    </location>
</feature>
<dbReference type="PROSITE" id="PS00622">
    <property type="entry name" value="HTH_LUXR_1"/>
    <property type="match status" value="1"/>
</dbReference>
<keyword evidence="2" id="KW-0238">DNA-binding</keyword>
<evidence type="ECO:0000256" key="1">
    <source>
        <dbReference type="ARBA" id="ARBA00022553"/>
    </source>
</evidence>
<dbReference type="Pfam" id="PF00196">
    <property type="entry name" value="GerE"/>
    <property type="match status" value="1"/>
</dbReference>
<dbReference type="SMART" id="SM00448">
    <property type="entry name" value="REC"/>
    <property type="match status" value="1"/>
</dbReference>
<dbReference type="InterPro" id="IPR039420">
    <property type="entry name" value="WalR-like"/>
</dbReference>
<dbReference type="InterPro" id="IPR011006">
    <property type="entry name" value="CheY-like_superfamily"/>
</dbReference>
<evidence type="ECO:0000259" key="5">
    <source>
        <dbReference type="PROSITE" id="PS50110"/>
    </source>
</evidence>
<dbReference type="PROSITE" id="PS50043">
    <property type="entry name" value="HTH_LUXR_2"/>
    <property type="match status" value="1"/>
</dbReference>
<reference evidence="6 7" key="1">
    <citation type="submission" date="2020-02" db="EMBL/GenBank/DDBJ databases">
        <title>Rhodobacter translucens sp. nov., a novel bacterium isolated from activated sludge.</title>
        <authorList>
            <person name="Liu J."/>
        </authorList>
    </citation>
    <scope>NUCLEOTIDE SEQUENCE [LARGE SCALE GENOMIC DNA]</scope>
    <source>
        <strain evidence="6 7">HX-7-19</strain>
    </source>
</reference>
<evidence type="ECO:0000256" key="3">
    <source>
        <dbReference type="PROSITE-ProRule" id="PRU00169"/>
    </source>
</evidence>
<dbReference type="InterPro" id="IPR001789">
    <property type="entry name" value="Sig_transdc_resp-reg_receiver"/>
</dbReference>
<keyword evidence="1 3" id="KW-0597">Phosphoprotein</keyword>
<accession>A0A6M1UAN7</accession>
<dbReference type="SUPFAM" id="SSF52172">
    <property type="entry name" value="CheY-like"/>
    <property type="match status" value="1"/>
</dbReference>
<dbReference type="Proteomes" id="UP000474758">
    <property type="component" value="Unassembled WGS sequence"/>
</dbReference>
<name>A0A6M1UAN7_9RHOB</name>
<dbReference type="PRINTS" id="PR00038">
    <property type="entry name" value="HTHLUXR"/>
</dbReference>
<dbReference type="EMBL" id="JAALFE010000027">
    <property type="protein sequence ID" value="NGQ92983.1"/>
    <property type="molecule type" value="Genomic_DNA"/>
</dbReference>
<dbReference type="InterPro" id="IPR016032">
    <property type="entry name" value="Sig_transdc_resp-reg_C-effctor"/>
</dbReference>
<dbReference type="InterPro" id="IPR000792">
    <property type="entry name" value="Tscrpt_reg_LuxR_C"/>
</dbReference>
<gene>
    <name evidence="6" type="ORF">G5V65_18995</name>
</gene>
<dbReference type="Gene3D" id="3.40.50.2300">
    <property type="match status" value="1"/>
</dbReference>
<evidence type="ECO:0000259" key="4">
    <source>
        <dbReference type="PROSITE" id="PS50043"/>
    </source>
</evidence>
<dbReference type="CDD" id="cd06170">
    <property type="entry name" value="LuxR_C_like"/>
    <property type="match status" value="1"/>
</dbReference>
<dbReference type="InterPro" id="IPR058245">
    <property type="entry name" value="NreC/VraR/RcsB-like_REC"/>
</dbReference>
<dbReference type="GO" id="GO:0000160">
    <property type="term" value="P:phosphorelay signal transduction system"/>
    <property type="evidence" value="ECO:0007669"/>
    <property type="project" value="InterPro"/>
</dbReference>
<sequence length="212" mass="22674">MTEPIQIVVADDHPLLREGVVLSLIESGGFAVMGQAGTAEEAVAKVEEHMPDIVLLDVSMPGSGLKAAGIISARFPAIKIVMLTISEADDDLLEALRAGARGYVLKGVSAAELIEVLQNVATGGSYVPPTLAARVLASMQGRGTREVPEAEALAPREAEILRLVATGRSNKEIARELDLQEKTVKHYMTNILQKLQVRNRVEAALKARDLGY</sequence>
<comment type="caution">
    <text evidence="6">The sequence shown here is derived from an EMBL/GenBank/DDBJ whole genome shotgun (WGS) entry which is preliminary data.</text>
</comment>
<organism evidence="6 7">
    <name type="scientific">Paragemmobacter kunshanensis</name>
    <dbReference type="NCBI Taxonomy" id="2583234"/>
    <lineage>
        <taxon>Bacteria</taxon>
        <taxon>Pseudomonadati</taxon>
        <taxon>Pseudomonadota</taxon>
        <taxon>Alphaproteobacteria</taxon>
        <taxon>Rhodobacterales</taxon>
        <taxon>Paracoccaceae</taxon>
        <taxon>Paragemmobacter</taxon>
    </lineage>
</organism>
<evidence type="ECO:0000313" key="6">
    <source>
        <dbReference type="EMBL" id="NGQ92983.1"/>
    </source>
</evidence>
<feature type="modified residue" description="4-aspartylphosphate" evidence="3">
    <location>
        <position position="57"/>
    </location>
</feature>
<dbReference type="GO" id="GO:0003677">
    <property type="term" value="F:DNA binding"/>
    <property type="evidence" value="ECO:0007669"/>
    <property type="project" value="UniProtKB-KW"/>
</dbReference>
<evidence type="ECO:0000256" key="2">
    <source>
        <dbReference type="ARBA" id="ARBA00023125"/>
    </source>
</evidence>
<feature type="domain" description="Response regulatory" evidence="5">
    <location>
        <begin position="6"/>
        <end position="121"/>
    </location>
</feature>
<dbReference type="SMART" id="SM00421">
    <property type="entry name" value="HTH_LUXR"/>
    <property type="match status" value="1"/>
</dbReference>